<accession>A0AA39J006</accession>
<evidence type="ECO:0000313" key="2">
    <source>
        <dbReference type="Proteomes" id="UP001175226"/>
    </source>
</evidence>
<dbReference type="Proteomes" id="UP001175226">
    <property type="component" value="Unassembled WGS sequence"/>
</dbReference>
<sequence>MSRPTLPLPQLQRGWAKGEWQTFLHAELPPYAQKCALGPKPAAECMATVVNKYFVLYHWCLPLNQEPNAHDVFPDNEDLTDDELESKTVVINQIGTAIKNWLESSGSALALMKKKISQDPVAAFLQQLSVKEPARQHALMVQQLWSKANFVGPLKIRFEHEFEALMKPKKHHAAAHASFVAKAFAELPEEEQKLWKAKAPEDVDEVKCGKDEVVPGLSLLPPEEAQKAIDNIRAILVLLAEGIAKMLGMQVHIVLAGPKPHKGGQLNIIGIHKGVDESPIPRRFESAGGSVGRKDTNSFWLLWGIFL</sequence>
<gene>
    <name evidence="1" type="ORF">EV421DRAFT_1719293</name>
</gene>
<dbReference type="EMBL" id="JAUEPT010000090">
    <property type="protein sequence ID" value="KAK0432717.1"/>
    <property type="molecule type" value="Genomic_DNA"/>
</dbReference>
<organism evidence="1 2">
    <name type="scientific">Armillaria borealis</name>
    <dbReference type="NCBI Taxonomy" id="47425"/>
    <lineage>
        <taxon>Eukaryota</taxon>
        <taxon>Fungi</taxon>
        <taxon>Dikarya</taxon>
        <taxon>Basidiomycota</taxon>
        <taxon>Agaricomycotina</taxon>
        <taxon>Agaricomycetes</taxon>
        <taxon>Agaricomycetidae</taxon>
        <taxon>Agaricales</taxon>
        <taxon>Marasmiineae</taxon>
        <taxon>Physalacriaceae</taxon>
        <taxon>Armillaria</taxon>
    </lineage>
</organism>
<keyword evidence="2" id="KW-1185">Reference proteome</keyword>
<name>A0AA39J006_9AGAR</name>
<comment type="caution">
    <text evidence="1">The sequence shown here is derived from an EMBL/GenBank/DDBJ whole genome shotgun (WGS) entry which is preliminary data.</text>
</comment>
<reference evidence="1" key="1">
    <citation type="submission" date="2023-06" db="EMBL/GenBank/DDBJ databases">
        <authorList>
            <consortium name="Lawrence Berkeley National Laboratory"/>
            <person name="Ahrendt S."/>
            <person name="Sahu N."/>
            <person name="Indic B."/>
            <person name="Wong-Bajracharya J."/>
            <person name="Merenyi Z."/>
            <person name="Ke H.-M."/>
            <person name="Monk M."/>
            <person name="Kocsube S."/>
            <person name="Drula E."/>
            <person name="Lipzen A."/>
            <person name="Balint B."/>
            <person name="Henrissat B."/>
            <person name="Andreopoulos B."/>
            <person name="Martin F.M."/>
            <person name="Harder C.B."/>
            <person name="Rigling D."/>
            <person name="Ford K.L."/>
            <person name="Foster G.D."/>
            <person name="Pangilinan J."/>
            <person name="Papanicolaou A."/>
            <person name="Barry K."/>
            <person name="LaButti K."/>
            <person name="Viragh M."/>
            <person name="Koriabine M."/>
            <person name="Yan M."/>
            <person name="Riley R."/>
            <person name="Champramary S."/>
            <person name="Plett K.L."/>
            <person name="Tsai I.J."/>
            <person name="Slot J."/>
            <person name="Sipos G."/>
            <person name="Plett J."/>
            <person name="Nagy L.G."/>
            <person name="Grigoriev I.V."/>
        </authorList>
    </citation>
    <scope>NUCLEOTIDE SEQUENCE</scope>
    <source>
        <strain evidence="1">FPL87.14</strain>
    </source>
</reference>
<dbReference type="AlphaFoldDB" id="A0AA39J006"/>
<protein>
    <submittedName>
        <fullName evidence="1">Uncharacterized protein</fullName>
    </submittedName>
</protein>
<proteinExistence type="predicted"/>
<evidence type="ECO:0000313" key="1">
    <source>
        <dbReference type="EMBL" id="KAK0432717.1"/>
    </source>
</evidence>